<dbReference type="CDD" id="cd07177">
    <property type="entry name" value="terB_like"/>
    <property type="match status" value="1"/>
</dbReference>
<dbReference type="AlphaFoldDB" id="A0A250IGG1"/>
<dbReference type="RefSeq" id="WP_095978712.1">
    <property type="nucleotide sequence ID" value="NZ_CP022163.1"/>
</dbReference>
<dbReference type="OrthoDB" id="5515994at2"/>
<name>A0A250IGG1_9BACT</name>
<keyword evidence="2" id="KW-1185">Reference proteome</keyword>
<protein>
    <recommendedName>
        <fullName evidence="3">TerB family tellurite resistance protein</fullName>
    </recommendedName>
</protein>
<dbReference type="InterPro" id="IPR029024">
    <property type="entry name" value="TerB-like"/>
</dbReference>
<dbReference type="EMBL" id="CP022163">
    <property type="protein sequence ID" value="ATB30241.1"/>
    <property type="molecule type" value="Genomic_DNA"/>
</dbReference>
<dbReference type="Gene3D" id="1.10.3680.10">
    <property type="entry name" value="TerB-like"/>
    <property type="match status" value="1"/>
</dbReference>
<organism evidence="1 2">
    <name type="scientific">Melittangium boletus DSM 14713</name>
    <dbReference type="NCBI Taxonomy" id="1294270"/>
    <lineage>
        <taxon>Bacteria</taxon>
        <taxon>Pseudomonadati</taxon>
        <taxon>Myxococcota</taxon>
        <taxon>Myxococcia</taxon>
        <taxon>Myxococcales</taxon>
        <taxon>Cystobacterineae</taxon>
        <taxon>Archangiaceae</taxon>
        <taxon>Melittangium</taxon>
    </lineage>
</organism>
<dbReference type="SUPFAM" id="SSF158682">
    <property type="entry name" value="TerB-like"/>
    <property type="match status" value="1"/>
</dbReference>
<accession>A0A250IGG1</accession>
<evidence type="ECO:0000313" key="1">
    <source>
        <dbReference type="EMBL" id="ATB30241.1"/>
    </source>
</evidence>
<dbReference type="KEGG" id="mbd:MEBOL_003701"/>
<evidence type="ECO:0000313" key="2">
    <source>
        <dbReference type="Proteomes" id="UP000217289"/>
    </source>
</evidence>
<evidence type="ECO:0008006" key="3">
    <source>
        <dbReference type="Google" id="ProtNLM"/>
    </source>
</evidence>
<gene>
    <name evidence="1" type="ORF">MEBOL_003701</name>
</gene>
<reference evidence="1 2" key="1">
    <citation type="submission" date="2017-06" db="EMBL/GenBank/DDBJ databases">
        <authorList>
            <person name="Kim H.J."/>
            <person name="Triplett B.A."/>
        </authorList>
    </citation>
    <scope>NUCLEOTIDE SEQUENCE [LARGE SCALE GENOMIC DNA]</scope>
    <source>
        <strain evidence="1 2">DSM 14713</strain>
    </source>
</reference>
<sequence>MTPPTDERFYIELLKLLLHVAWSDDELNPREAQALLGAAQRWKVPLHELQRLERCLELGEPLPAPNLGLLRQSPDEVLSTVRTLIHSDAQVHFAEEEMLAQLREMLGLPPA</sequence>
<proteinExistence type="predicted"/>
<dbReference type="Proteomes" id="UP000217289">
    <property type="component" value="Chromosome"/>
</dbReference>